<name>A0AAW1V6D3_9CUCU</name>
<keyword evidence="10" id="KW-1185">Reference proteome</keyword>
<dbReference type="Proteomes" id="UP001431783">
    <property type="component" value="Unassembled WGS sequence"/>
</dbReference>
<keyword evidence="6" id="KW-0539">Nucleus</keyword>
<keyword evidence="5" id="KW-0804">Transcription</keyword>
<keyword evidence="3" id="KW-0678">Repressor</keyword>
<comment type="similarity">
    <text evidence="2">Belongs to the SAP130 family.</text>
</comment>
<sequence length="926" mass="100010">MSANNEDDKESHKSVPLDLARNQITTVRTIEGKAPLVMSSQSLRGMRVLTQGISSSGQNIVSGGSTIITTNIVAQAGLKQEAGRTQIANLINNSQNSIGQSQGTASITLQRPTQITLSTTPVVPQSGTTYHVPRGPAVVANLAAPRSNVTGVRSPMIVTAQSASQVHSFARPPRTPSPAQGTAWLNTNTSNGSQIKGAPTVLSSPVRGATVTGKPQLINRAQASSQGIQTLRPTAAILHSAITIGQPGQIHSFKANQSTTGIQALNSAVTIAQVLPPRTQAIVYNPSSTNQFITTSRLTVATTVQNQRQQILRPAHVTSARVALPSSHITTNRPITPQGAILTPARISSISTQPTQTAMSVGNATTRVLTTQPTVTINRLAMGTNSVQVTSGNNLGQARILHSLVAVANSQAKSIQTSGAKVITQAAPGTIHLTPLTTPLKTTHSNTSTLPRTINVPAALVAQRPSAVVSSQTIPIVKAFQPENQSNQSVFIHAPMSSSVSHRATPSPTSVTQTSTLVPVTTVAAYTIPSGTFFYDASGTYSVSRSFGPQSNSYTTISQGSQPVRPASMATQVHITNQQQMRYNSVMVVDPSRNQQFTSQSNDFTQDQQCQQNLVTKATASPRPSILRKRDHEGAPLKVAKNLNCVMTSLPQQSNQRPLSPPPRPDSRGNGNSSGGSTTISATSSPGLAEVNEDSLPHASENHKEDEYVKPPIEMSPRKKPRKQQLTGNDIDEHNDDMQFISENVLKKEEESDGHSDEPRDGAPEAVQLTTVRKPASASLLNSYRQTWKATHNHYVRYSDVRPKDERKPTIIDLANQYRVLEKVKGWKVYHLSTQMEDLTDQEATVYTNLSDLLKCMEKEEVYKSDKDINRINELIKGNLQRIKIIGDGMTEAKIQMMRVFDHKSQVTDIINRCASKRNFKKREKS</sequence>
<dbReference type="InterPro" id="IPR024137">
    <property type="entry name" value="His_deAcase_cplx_SAP130"/>
</dbReference>
<dbReference type="GO" id="GO:0070822">
    <property type="term" value="C:Sin3-type complex"/>
    <property type="evidence" value="ECO:0007669"/>
    <property type="project" value="TreeGrafter"/>
</dbReference>
<feature type="domain" description="Histone deacetylase complex subunit SAP130 C-terminal" evidence="8">
    <location>
        <begin position="715"/>
        <end position="912"/>
    </location>
</feature>
<dbReference type="AlphaFoldDB" id="A0AAW1V6D3"/>
<comment type="caution">
    <text evidence="9">The sequence shown here is derived from an EMBL/GenBank/DDBJ whole genome shotgun (WGS) entry which is preliminary data.</text>
</comment>
<feature type="compositionally biased region" description="Basic and acidic residues" evidence="7">
    <location>
        <begin position="700"/>
        <end position="709"/>
    </location>
</feature>
<evidence type="ECO:0000256" key="2">
    <source>
        <dbReference type="ARBA" id="ARBA00007859"/>
    </source>
</evidence>
<organism evidence="9 10">
    <name type="scientific">Henosepilachna vigintioctopunctata</name>
    <dbReference type="NCBI Taxonomy" id="420089"/>
    <lineage>
        <taxon>Eukaryota</taxon>
        <taxon>Metazoa</taxon>
        <taxon>Ecdysozoa</taxon>
        <taxon>Arthropoda</taxon>
        <taxon>Hexapoda</taxon>
        <taxon>Insecta</taxon>
        <taxon>Pterygota</taxon>
        <taxon>Neoptera</taxon>
        <taxon>Endopterygota</taxon>
        <taxon>Coleoptera</taxon>
        <taxon>Polyphaga</taxon>
        <taxon>Cucujiformia</taxon>
        <taxon>Coccinelloidea</taxon>
        <taxon>Coccinellidae</taxon>
        <taxon>Epilachninae</taxon>
        <taxon>Epilachnini</taxon>
        <taxon>Henosepilachna</taxon>
    </lineage>
</organism>
<dbReference type="PANTHER" id="PTHR13497">
    <property type="entry name" value="HISTONE DEACETYLASE COMPLEX SUBUNIT SAP130"/>
    <property type="match status" value="1"/>
</dbReference>
<reference evidence="9 10" key="1">
    <citation type="submission" date="2023-03" db="EMBL/GenBank/DDBJ databases">
        <title>Genome insight into feeding habits of ladybird beetles.</title>
        <authorList>
            <person name="Li H.-S."/>
            <person name="Huang Y.-H."/>
            <person name="Pang H."/>
        </authorList>
    </citation>
    <scope>NUCLEOTIDE SEQUENCE [LARGE SCALE GENOMIC DNA]</scope>
    <source>
        <strain evidence="9">SYSU_2023b</strain>
        <tissue evidence="9">Whole body</tissue>
    </source>
</reference>
<evidence type="ECO:0000256" key="6">
    <source>
        <dbReference type="ARBA" id="ARBA00023242"/>
    </source>
</evidence>
<comment type="subcellular location">
    <subcellularLocation>
        <location evidence="1">Nucleus</location>
    </subcellularLocation>
</comment>
<accession>A0AAW1V6D3</accession>
<dbReference type="Pfam" id="PF16014">
    <property type="entry name" value="SAP130_C"/>
    <property type="match status" value="1"/>
</dbReference>
<evidence type="ECO:0000313" key="10">
    <source>
        <dbReference type="Proteomes" id="UP001431783"/>
    </source>
</evidence>
<evidence type="ECO:0000259" key="8">
    <source>
        <dbReference type="Pfam" id="PF16014"/>
    </source>
</evidence>
<protein>
    <recommendedName>
        <fullName evidence="8">Histone deacetylase complex subunit SAP130 C-terminal domain-containing protein</fullName>
    </recommendedName>
</protein>
<evidence type="ECO:0000256" key="5">
    <source>
        <dbReference type="ARBA" id="ARBA00023163"/>
    </source>
</evidence>
<evidence type="ECO:0000256" key="1">
    <source>
        <dbReference type="ARBA" id="ARBA00004123"/>
    </source>
</evidence>
<gene>
    <name evidence="9" type="ORF">WA026_000806</name>
</gene>
<evidence type="ECO:0000256" key="4">
    <source>
        <dbReference type="ARBA" id="ARBA00023015"/>
    </source>
</evidence>
<feature type="region of interest" description="Disordered" evidence="7">
    <location>
        <begin position="651"/>
        <end position="737"/>
    </location>
</feature>
<proteinExistence type="inferred from homology"/>
<dbReference type="GO" id="GO:0000122">
    <property type="term" value="P:negative regulation of transcription by RNA polymerase II"/>
    <property type="evidence" value="ECO:0007669"/>
    <property type="project" value="TreeGrafter"/>
</dbReference>
<evidence type="ECO:0000256" key="7">
    <source>
        <dbReference type="SAM" id="MobiDB-lite"/>
    </source>
</evidence>
<dbReference type="InterPro" id="IPR031963">
    <property type="entry name" value="SAP130_C"/>
</dbReference>
<dbReference type="EMBL" id="JARQZJ010000121">
    <property type="protein sequence ID" value="KAK9888561.1"/>
    <property type="molecule type" value="Genomic_DNA"/>
</dbReference>
<feature type="compositionally biased region" description="Low complexity" evidence="7">
    <location>
        <begin position="668"/>
        <end position="687"/>
    </location>
</feature>
<dbReference type="PANTHER" id="PTHR13497:SF3">
    <property type="entry name" value="HISTONE DEACETYLASE COMPLEX SUBUNIT SAP130"/>
    <property type="match status" value="1"/>
</dbReference>
<evidence type="ECO:0000313" key="9">
    <source>
        <dbReference type="EMBL" id="KAK9888561.1"/>
    </source>
</evidence>
<keyword evidence="4" id="KW-0805">Transcription regulation</keyword>
<evidence type="ECO:0000256" key="3">
    <source>
        <dbReference type="ARBA" id="ARBA00022491"/>
    </source>
</evidence>